<dbReference type="UniPathway" id="UPA00988"/>
<gene>
    <name evidence="4" type="ORF">BB559_001678</name>
    <name evidence="3" type="ORF">BB559_006887</name>
</gene>
<dbReference type="EMBL" id="MBFT01001052">
    <property type="protein sequence ID" value="PVU85656.1"/>
    <property type="molecule type" value="Genomic_DNA"/>
</dbReference>
<name>A0A2T9Z173_9FUNG</name>
<dbReference type="STRING" id="61424.A0A2T9Z173"/>
<dbReference type="OrthoDB" id="9995306at2759"/>
<dbReference type="GO" id="GO:0033588">
    <property type="term" value="C:elongator holoenzyme complex"/>
    <property type="evidence" value="ECO:0007669"/>
    <property type="project" value="InterPro"/>
</dbReference>
<evidence type="ECO:0008006" key="6">
    <source>
        <dbReference type="Google" id="ProtNLM"/>
    </source>
</evidence>
<comment type="caution">
    <text evidence="4">The sequence shown here is derived from an EMBL/GenBank/DDBJ whole genome shotgun (WGS) entry which is preliminary data.</text>
</comment>
<dbReference type="AlphaFoldDB" id="A0A2T9Z173"/>
<dbReference type="PANTHER" id="PTHR16184:SF6">
    <property type="entry name" value="ELONGATOR COMPLEX PROTEIN 6"/>
    <property type="match status" value="1"/>
</dbReference>
<dbReference type="Pfam" id="PF09807">
    <property type="entry name" value="ELP6"/>
    <property type="match status" value="1"/>
</dbReference>
<reference evidence="4 5" key="1">
    <citation type="journal article" date="2018" name="MBio">
        <title>Comparative Genomics Reveals the Core Gene Toolbox for the Fungus-Insect Symbiosis.</title>
        <authorList>
            <person name="Wang Y."/>
            <person name="Stata M."/>
            <person name="Wang W."/>
            <person name="Stajich J.E."/>
            <person name="White M.M."/>
            <person name="Moncalvo J.M."/>
        </authorList>
    </citation>
    <scope>NUCLEOTIDE SEQUENCE [LARGE SCALE GENOMIC DNA]</scope>
    <source>
        <strain evidence="4 5">AUS-77-4</strain>
    </source>
</reference>
<evidence type="ECO:0000313" key="5">
    <source>
        <dbReference type="Proteomes" id="UP000245699"/>
    </source>
</evidence>
<dbReference type="Gene3D" id="3.40.50.300">
    <property type="entry name" value="P-loop containing nucleotide triphosphate hydrolases"/>
    <property type="match status" value="1"/>
</dbReference>
<protein>
    <recommendedName>
        <fullName evidence="6">Elongator complex protein 6</fullName>
    </recommendedName>
</protein>
<keyword evidence="5" id="KW-1185">Reference proteome</keyword>
<dbReference type="InterPro" id="IPR018627">
    <property type="entry name" value="ELP6"/>
</dbReference>
<dbReference type="InterPro" id="IPR027417">
    <property type="entry name" value="P-loop_NTPase"/>
</dbReference>
<evidence type="ECO:0000313" key="3">
    <source>
        <dbReference type="EMBL" id="PVU85656.1"/>
    </source>
</evidence>
<sequence>MVYEEFSASLGWNSLVPENNTLISITDTPKSDASFLLLQILSQTLGQTKDNEVVILLSFNHIFQHYARILRKLGTKAEVFRDSGRFCFVDGLTESSFMSSFKQFHVNTSENISAQMKPDAFITNINNLETTEAVRSLMNSIDEAFEAARNKNGNENTVIKGVFIHGFSVLSDIGCNSTTTRMFIDTLREYLENVGNGFLVVHSFADPDIVIDNDPTCDYTSTVSGLLHRSDMILQVEPLVSGYSVDVTGQISIINKPDYKPFIPGPHLIHYKILENKILFFAPGQKPIYS</sequence>
<comment type="pathway">
    <text evidence="1">tRNA modification; 5-methoxycarbonylmethyl-2-thiouridine-tRNA biosynthesis.</text>
</comment>
<dbReference type="Proteomes" id="UP000245699">
    <property type="component" value="Unassembled WGS sequence"/>
</dbReference>
<comment type="similarity">
    <text evidence="2">Belongs to the ELP6 family.</text>
</comment>
<organism evidence="4 5">
    <name type="scientific">Furculomyces boomerangus</name>
    <dbReference type="NCBI Taxonomy" id="61424"/>
    <lineage>
        <taxon>Eukaryota</taxon>
        <taxon>Fungi</taxon>
        <taxon>Fungi incertae sedis</taxon>
        <taxon>Zoopagomycota</taxon>
        <taxon>Kickxellomycotina</taxon>
        <taxon>Harpellomycetes</taxon>
        <taxon>Harpellales</taxon>
        <taxon>Harpellaceae</taxon>
        <taxon>Furculomyces</taxon>
    </lineage>
</organism>
<dbReference type="EMBL" id="MBFT01000084">
    <property type="protein sequence ID" value="PVU98309.1"/>
    <property type="molecule type" value="Genomic_DNA"/>
</dbReference>
<proteinExistence type="inferred from homology"/>
<accession>A0A2T9Z173</accession>
<evidence type="ECO:0000313" key="4">
    <source>
        <dbReference type="EMBL" id="PVU98309.1"/>
    </source>
</evidence>
<dbReference type="GO" id="GO:0002098">
    <property type="term" value="P:tRNA wobble uridine modification"/>
    <property type="evidence" value="ECO:0007669"/>
    <property type="project" value="InterPro"/>
</dbReference>
<evidence type="ECO:0000256" key="1">
    <source>
        <dbReference type="ARBA" id="ARBA00005043"/>
    </source>
</evidence>
<evidence type="ECO:0000256" key="2">
    <source>
        <dbReference type="ARBA" id="ARBA00008837"/>
    </source>
</evidence>
<dbReference type="PANTHER" id="PTHR16184">
    <property type="entry name" value="ELONGATOR COMPLEX PROTEIN 6"/>
    <property type="match status" value="1"/>
</dbReference>